<evidence type="ECO:0000256" key="6">
    <source>
        <dbReference type="ARBA" id="ARBA00013025"/>
    </source>
</evidence>
<organism evidence="24 25">
    <name type="scientific">Silvanigrella paludirubra</name>
    <dbReference type="NCBI Taxonomy" id="2499159"/>
    <lineage>
        <taxon>Bacteria</taxon>
        <taxon>Pseudomonadati</taxon>
        <taxon>Bdellovibrionota</taxon>
        <taxon>Oligoflexia</taxon>
        <taxon>Silvanigrellales</taxon>
        <taxon>Silvanigrellaceae</taxon>
        <taxon>Silvanigrella</taxon>
    </lineage>
</organism>
<evidence type="ECO:0000256" key="2">
    <source>
        <dbReference type="ARBA" id="ARBA00004799"/>
    </source>
</evidence>
<keyword evidence="10 21" id="KW-0547">Nucleotide-binding</keyword>
<evidence type="ECO:0000256" key="15">
    <source>
        <dbReference type="ARBA" id="ARBA00030592"/>
    </source>
</evidence>
<evidence type="ECO:0000256" key="19">
    <source>
        <dbReference type="ARBA" id="ARBA00049035"/>
    </source>
</evidence>
<evidence type="ECO:0000256" key="9">
    <source>
        <dbReference type="ARBA" id="ARBA00022723"/>
    </source>
</evidence>
<proteinExistence type="inferred from homology"/>
<keyword evidence="11 21" id="KW-0067">ATP-binding</keyword>
<protein>
    <recommendedName>
        <fullName evidence="7">Dihydrofolate synthase/folylpolyglutamate synthase</fullName>
        <ecNumber evidence="5">6.3.2.12</ecNumber>
        <ecNumber evidence="6">6.3.2.17</ecNumber>
    </recommendedName>
    <alternativeName>
        <fullName evidence="16">Folylpoly-gamma-glutamate synthetase-dihydrofolate synthetase</fullName>
    </alternativeName>
    <alternativeName>
        <fullName evidence="14">Folylpolyglutamate synthetase</fullName>
    </alternativeName>
    <alternativeName>
        <fullName evidence="15">Tetrahydrofolylpolyglutamate synthase</fullName>
    </alternativeName>
</protein>
<dbReference type="InterPro" id="IPR036615">
    <property type="entry name" value="Mur_ligase_C_dom_sf"/>
</dbReference>
<dbReference type="AlphaFoldDB" id="A0A6N6VSE9"/>
<dbReference type="SUPFAM" id="SSF53244">
    <property type="entry name" value="MurD-like peptide ligases, peptide-binding domain"/>
    <property type="match status" value="1"/>
</dbReference>
<dbReference type="InterPro" id="IPR036565">
    <property type="entry name" value="Mur-like_cat_sf"/>
</dbReference>
<dbReference type="GO" id="GO:0046656">
    <property type="term" value="P:folic acid biosynthetic process"/>
    <property type="evidence" value="ECO:0007669"/>
    <property type="project" value="UniProtKB-KW"/>
</dbReference>
<evidence type="ECO:0000259" key="22">
    <source>
        <dbReference type="Pfam" id="PF02875"/>
    </source>
</evidence>
<dbReference type="PANTHER" id="PTHR11136">
    <property type="entry name" value="FOLYLPOLYGLUTAMATE SYNTHASE-RELATED"/>
    <property type="match status" value="1"/>
</dbReference>
<evidence type="ECO:0000313" key="25">
    <source>
        <dbReference type="Proteomes" id="UP000437748"/>
    </source>
</evidence>
<evidence type="ECO:0000256" key="16">
    <source>
        <dbReference type="ARBA" id="ARBA00032510"/>
    </source>
</evidence>
<dbReference type="NCBIfam" id="TIGR01499">
    <property type="entry name" value="folC"/>
    <property type="match status" value="1"/>
</dbReference>
<keyword evidence="25" id="KW-1185">Reference proteome</keyword>
<evidence type="ECO:0000256" key="5">
    <source>
        <dbReference type="ARBA" id="ARBA00013023"/>
    </source>
</evidence>
<comment type="caution">
    <text evidence="24">The sequence shown here is derived from an EMBL/GenBank/DDBJ whole genome shotgun (WGS) entry which is preliminary data.</text>
</comment>
<dbReference type="InterPro" id="IPR004101">
    <property type="entry name" value="Mur_ligase_C"/>
</dbReference>
<dbReference type="EC" id="6.3.2.12" evidence="5"/>
<evidence type="ECO:0000313" key="24">
    <source>
        <dbReference type="EMBL" id="KAB8039052.1"/>
    </source>
</evidence>
<evidence type="ECO:0000256" key="21">
    <source>
        <dbReference type="PIRNR" id="PIRNR001563"/>
    </source>
</evidence>
<accession>A0A6N6VSE9</accession>
<evidence type="ECO:0000256" key="3">
    <source>
        <dbReference type="ARBA" id="ARBA00005150"/>
    </source>
</evidence>
<keyword evidence="13" id="KW-0289">Folate biosynthesis</keyword>
<keyword evidence="9" id="KW-0479">Metal-binding</keyword>
<evidence type="ECO:0000256" key="1">
    <source>
        <dbReference type="ARBA" id="ARBA00002714"/>
    </source>
</evidence>
<dbReference type="GO" id="GO:0046654">
    <property type="term" value="P:tetrahydrofolate biosynthetic process"/>
    <property type="evidence" value="ECO:0007669"/>
    <property type="project" value="UniProtKB-UniPathway"/>
</dbReference>
<dbReference type="GO" id="GO:0005737">
    <property type="term" value="C:cytoplasm"/>
    <property type="evidence" value="ECO:0007669"/>
    <property type="project" value="TreeGrafter"/>
</dbReference>
<evidence type="ECO:0000256" key="20">
    <source>
        <dbReference type="ARBA" id="ARBA00049161"/>
    </source>
</evidence>
<keyword evidence="8 21" id="KW-0436">Ligase</keyword>
<dbReference type="InterPro" id="IPR013221">
    <property type="entry name" value="Mur_ligase_cen"/>
</dbReference>
<evidence type="ECO:0000256" key="4">
    <source>
        <dbReference type="ARBA" id="ARBA00008276"/>
    </source>
</evidence>
<dbReference type="GO" id="GO:0046872">
    <property type="term" value="F:metal ion binding"/>
    <property type="evidence" value="ECO:0007669"/>
    <property type="project" value="UniProtKB-KW"/>
</dbReference>
<name>A0A6N6VSE9_9BACT</name>
<comment type="similarity">
    <text evidence="4 21">Belongs to the folylpolyglutamate synthase family.</text>
</comment>
<comment type="catalytic activity">
    <reaction evidence="17">
        <text>(6S)-5,6,7,8-tetrahydrofolyl-(gamma-L-Glu)(n) + L-glutamate + ATP = (6S)-5,6,7,8-tetrahydrofolyl-(gamma-L-Glu)(n+1) + ADP + phosphate + H(+)</text>
        <dbReference type="Rhea" id="RHEA:10580"/>
        <dbReference type="Rhea" id="RHEA-COMP:14738"/>
        <dbReference type="Rhea" id="RHEA-COMP:14740"/>
        <dbReference type="ChEBI" id="CHEBI:15378"/>
        <dbReference type="ChEBI" id="CHEBI:29985"/>
        <dbReference type="ChEBI" id="CHEBI:30616"/>
        <dbReference type="ChEBI" id="CHEBI:43474"/>
        <dbReference type="ChEBI" id="CHEBI:141005"/>
        <dbReference type="ChEBI" id="CHEBI:456216"/>
        <dbReference type="EC" id="6.3.2.17"/>
    </reaction>
</comment>
<dbReference type="Gene3D" id="3.90.190.20">
    <property type="entry name" value="Mur ligase, C-terminal domain"/>
    <property type="match status" value="1"/>
</dbReference>
<comment type="catalytic activity">
    <reaction evidence="20">
        <text>7,8-dihydropteroate + L-glutamate + ATP = 7,8-dihydrofolate + ADP + phosphate + H(+)</text>
        <dbReference type="Rhea" id="RHEA:23584"/>
        <dbReference type="ChEBI" id="CHEBI:15378"/>
        <dbReference type="ChEBI" id="CHEBI:17839"/>
        <dbReference type="ChEBI" id="CHEBI:29985"/>
        <dbReference type="ChEBI" id="CHEBI:30616"/>
        <dbReference type="ChEBI" id="CHEBI:43474"/>
        <dbReference type="ChEBI" id="CHEBI:57451"/>
        <dbReference type="ChEBI" id="CHEBI:456216"/>
        <dbReference type="EC" id="6.3.2.12"/>
    </reaction>
</comment>
<comment type="function">
    <text evidence="1">Functions in two distinct reactions of the de novo folate biosynthetic pathway. Catalyzes the addition of a glutamate residue to dihydropteroate (7,8-dihydropteroate or H2Pte) to form dihydrofolate (7,8-dihydrofolate monoglutamate or H2Pte-Glu). Also catalyzes successive additions of L-glutamate to tetrahydrofolate or 10-formyltetrahydrofolate or 5,10-methylenetetrahydrofolate, leading to folylpolyglutamate derivatives.</text>
</comment>
<dbReference type="OrthoDB" id="9809356at2"/>
<evidence type="ECO:0000256" key="7">
    <source>
        <dbReference type="ARBA" id="ARBA00019357"/>
    </source>
</evidence>
<dbReference type="GO" id="GO:0008841">
    <property type="term" value="F:dihydrofolate synthase activity"/>
    <property type="evidence" value="ECO:0007669"/>
    <property type="project" value="UniProtKB-EC"/>
</dbReference>
<evidence type="ECO:0000256" key="12">
    <source>
        <dbReference type="ARBA" id="ARBA00022842"/>
    </source>
</evidence>
<dbReference type="RefSeq" id="WP_153420451.1">
    <property type="nucleotide sequence ID" value="NZ_WFLM01000003.1"/>
</dbReference>
<sequence length="441" mass="49863">MTYKLPSQSNVKKNSILEPYFDRVRGKIIPGAHRLQILLQDWIEEGIFQIPSVLVTGSNGKGTTCAFIESILRHHDLKTGLYTSPHLIHPNERIRINGIPISENNLENNLNIIIDITKVRLPDASLFEILTATALLTFLKEKIDFLICEVGLGGLYDSTNSISPLVSILTSVSLEHTDFLGKTLQKISSDKSFVSRRNKPFIINHISEEALEGLMETLQITGANIIHTKDKLPQIFENQITQTLNSKNNFNFAKLNIINLRTALHAVESIKNELNKNFEVDPKILEKSILNTEWPGRFDIRKINERTVIFDASHNPEGFQYFVNEYFQSPFSKVKCVLIFASLSDKDWKKTLSLIPEIADSVIFTEISSQRSEISENISNYFNMFKSKYDSISCSSIKNLDHALESAMNQKQDLPIVITGSIAFIGAAMERFGISFHRGTE</sequence>
<reference evidence="24 25" key="1">
    <citation type="submission" date="2019-10" db="EMBL/GenBank/DDBJ databases">
        <title>New species of Slilvanegrellaceae.</title>
        <authorList>
            <person name="Pitt A."/>
            <person name="Hahn M.W."/>
        </authorList>
    </citation>
    <scope>NUCLEOTIDE SEQUENCE [LARGE SCALE GENOMIC DNA]</scope>
    <source>
        <strain evidence="24 25">SP-Ram-0.45-NSY-1</strain>
    </source>
</reference>
<dbReference type="InterPro" id="IPR001645">
    <property type="entry name" value="Folylpolyglutamate_synth"/>
</dbReference>
<dbReference type="SUPFAM" id="SSF53623">
    <property type="entry name" value="MurD-like peptide ligases, catalytic domain"/>
    <property type="match status" value="1"/>
</dbReference>
<dbReference type="EMBL" id="WFLM01000003">
    <property type="protein sequence ID" value="KAB8039052.1"/>
    <property type="molecule type" value="Genomic_DNA"/>
</dbReference>
<dbReference type="Pfam" id="PF08245">
    <property type="entry name" value="Mur_ligase_M"/>
    <property type="match status" value="1"/>
</dbReference>
<evidence type="ECO:0000256" key="17">
    <source>
        <dbReference type="ARBA" id="ARBA00047493"/>
    </source>
</evidence>
<comment type="pathway">
    <text evidence="2">Cofactor biosynthesis; tetrahydrofolate biosynthesis; 7,8-dihydrofolate from 2-amino-4-hydroxy-6-hydroxymethyl-7,8-dihydropteridine diphosphate and 4-aminobenzoate: step 2/2.</text>
</comment>
<dbReference type="Gene3D" id="3.40.1190.10">
    <property type="entry name" value="Mur-like, catalytic domain"/>
    <property type="match status" value="1"/>
</dbReference>
<dbReference type="PANTHER" id="PTHR11136:SF0">
    <property type="entry name" value="DIHYDROFOLATE SYNTHETASE-RELATED"/>
    <property type="match status" value="1"/>
</dbReference>
<evidence type="ECO:0000256" key="10">
    <source>
        <dbReference type="ARBA" id="ARBA00022741"/>
    </source>
</evidence>
<evidence type="ECO:0000259" key="23">
    <source>
        <dbReference type="Pfam" id="PF08245"/>
    </source>
</evidence>
<dbReference type="GO" id="GO:0004326">
    <property type="term" value="F:tetrahydrofolylpolyglutamate synthase activity"/>
    <property type="evidence" value="ECO:0007669"/>
    <property type="project" value="UniProtKB-EC"/>
</dbReference>
<dbReference type="EC" id="6.3.2.17" evidence="6"/>
<comment type="pathway">
    <text evidence="3">Cofactor biosynthesis; tetrahydrofolylpolyglutamate biosynthesis.</text>
</comment>
<comment type="catalytic activity">
    <reaction evidence="19">
        <text>(6R)-5,10-methylenetetrahydrofolyl-(gamma-L-Glu)(n) + L-glutamate + ATP = (6R)-5,10-methylenetetrahydrofolyl-(gamma-L-Glu)(n+1) + ADP + phosphate + H(+)</text>
        <dbReference type="Rhea" id="RHEA:51912"/>
        <dbReference type="Rhea" id="RHEA-COMP:13257"/>
        <dbReference type="Rhea" id="RHEA-COMP:13258"/>
        <dbReference type="ChEBI" id="CHEBI:15378"/>
        <dbReference type="ChEBI" id="CHEBI:29985"/>
        <dbReference type="ChEBI" id="CHEBI:30616"/>
        <dbReference type="ChEBI" id="CHEBI:43474"/>
        <dbReference type="ChEBI" id="CHEBI:136572"/>
        <dbReference type="ChEBI" id="CHEBI:456216"/>
        <dbReference type="EC" id="6.3.2.17"/>
    </reaction>
</comment>
<feature type="domain" description="Mur ligase C-terminal" evidence="22">
    <location>
        <begin position="296"/>
        <end position="420"/>
    </location>
</feature>
<dbReference type="UniPathway" id="UPA00077">
    <property type="reaction ID" value="UER00157"/>
</dbReference>
<evidence type="ECO:0000256" key="13">
    <source>
        <dbReference type="ARBA" id="ARBA00022909"/>
    </source>
</evidence>
<evidence type="ECO:0000256" key="11">
    <source>
        <dbReference type="ARBA" id="ARBA00022840"/>
    </source>
</evidence>
<dbReference type="PIRSF" id="PIRSF001563">
    <property type="entry name" value="Folylpolyglu_synth"/>
    <property type="match status" value="1"/>
</dbReference>
<evidence type="ECO:0000256" key="18">
    <source>
        <dbReference type="ARBA" id="ARBA00047808"/>
    </source>
</evidence>
<gene>
    <name evidence="24" type="ORF">GCL60_09365</name>
</gene>
<evidence type="ECO:0000256" key="8">
    <source>
        <dbReference type="ARBA" id="ARBA00022598"/>
    </source>
</evidence>
<evidence type="ECO:0000256" key="14">
    <source>
        <dbReference type="ARBA" id="ARBA00030048"/>
    </source>
</evidence>
<keyword evidence="12" id="KW-0460">Magnesium</keyword>
<feature type="domain" description="Mur ligase central" evidence="23">
    <location>
        <begin position="55"/>
        <end position="272"/>
    </location>
</feature>
<dbReference type="Proteomes" id="UP000437748">
    <property type="component" value="Unassembled WGS sequence"/>
</dbReference>
<comment type="catalytic activity">
    <reaction evidence="18">
        <text>10-formyltetrahydrofolyl-(gamma-L-Glu)(n) + L-glutamate + ATP = 10-formyltetrahydrofolyl-(gamma-L-Glu)(n+1) + ADP + phosphate + H(+)</text>
        <dbReference type="Rhea" id="RHEA:51904"/>
        <dbReference type="Rhea" id="RHEA-COMP:13088"/>
        <dbReference type="Rhea" id="RHEA-COMP:14300"/>
        <dbReference type="ChEBI" id="CHEBI:15378"/>
        <dbReference type="ChEBI" id="CHEBI:29985"/>
        <dbReference type="ChEBI" id="CHEBI:30616"/>
        <dbReference type="ChEBI" id="CHEBI:43474"/>
        <dbReference type="ChEBI" id="CHEBI:134413"/>
        <dbReference type="ChEBI" id="CHEBI:456216"/>
        <dbReference type="EC" id="6.3.2.17"/>
    </reaction>
</comment>
<dbReference type="GO" id="GO:0005524">
    <property type="term" value="F:ATP binding"/>
    <property type="evidence" value="ECO:0007669"/>
    <property type="project" value="UniProtKB-KW"/>
</dbReference>
<dbReference type="Pfam" id="PF02875">
    <property type="entry name" value="Mur_ligase_C"/>
    <property type="match status" value="1"/>
</dbReference>